<evidence type="ECO:0000313" key="2">
    <source>
        <dbReference type="Proteomes" id="UP000216021"/>
    </source>
</evidence>
<proteinExistence type="predicted"/>
<keyword evidence="2" id="KW-1185">Reference proteome</keyword>
<protein>
    <submittedName>
        <fullName evidence="1">Uncharacterized protein</fullName>
    </submittedName>
</protein>
<reference evidence="1 2" key="1">
    <citation type="submission" date="2016-11" db="EMBL/GenBank/DDBJ databases">
        <title>Rahnella oryzae sp. nov., isolated from rice root.</title>
        <authorList>
            <person name="Zhang X.-X."/>
            <person name="Zhang J."/>
        </authorList>
    </citation>
    <scope>NUCLEOTIDE SEQUENCE [LARGE SCALE GENOMIC DNA]</scope>
    <source>
        <strain evidence="1 2">J11-6</strain>
    </source>
</reference>
<accession>A0A1S8CLL5</accession>
<dbReference type="OrthoDB" id="8592743at2"/>
<dbReference type="Proteomes" id="UP000216021">
    <property type="component" value="Unassembled WGS sequence"/>
</dbReference>
<evidence type="ECO:0000313" key="1">
    <source>
        <dbReference type="EMBL" id="OMQ24611.1"/>
    </source>
</evidence>
<name>A0A1S8CLL5_9GAMM</name>
<dbReference type="RefSeq" id="WP_076941493.1">
    <property type="nucleotide sequence ID" value="NZ_MOXD01000003.1"/>
</dbReference>
<dbReference type="AlphaFoldDB" id="A0A1S8CLL5"/>
<comment type="caution">
    <text evidence="1">The sequence shown here is derived from an EMBL/GenBank/DDBJ whole genome shotgun (WGS) entry which is preliminary data.</text>
</comment>
<dbReference type="EMBL" id="MOXD01000003">
    <property type="protein sequence ID" value="OMQ24611.1"/>
    <property type="molecule type" value="Genomic_DNA"/>
</dbReference>
<sequence>MKKQPQQRVKPDAYHAHLQLATSWLQTQEFGSETVVATRGYDTLSDLHGRLQALQILVEHVPMVSMATTAPRGLLNPVDTFRYGLRLTTPGQAALLAENLPPYRVLHPTLDRFIQKARQHHDSYRQNKGNGAIYHQSTTEQTRWLAGLVDDFRESLETVLHPYQVQHFLMQNEPYRQKARRVVDALLRRYPSLMMVGLDLHYTQAVTYDISPEQVRQHRRQLLAILHSHPHFRHCVGYVWTLQHGPVKGFSYQLLCFFNAMQVAPQARIGVDIGTCWQTVTQNAGQSFCWKDLQDDYAYPGFMMLYQSDTAAPAKLYRIIAYMAQTDAYASLTLPNSWRTFGSARVMQQ</sequence>
<gene>
    <name evidence="1" type="ORF">BMI79_07250</name>
</gene>
<organism evidence="1 2">
    <name type="scientific">Serratia oryzae</name>
    <dbReference type="NCBI Taxonomy" id="2034155"/>
    <lineage>
        <taxon>Bacteria</taxon>
        <taxon>Pseudomonadati</taxon>
        <taxon>Pseudomonadota</taxon>
        <taxon>Gammaproteobacteria</taxon>
        <taxon>Enterobacterales</taxon>
        <taxon>Yersiniaceae</taxon>
        <taxon>Serratia</taxon>
    </lineage>
</organism>